<evidence type="ECO:0008006" key="3">
    <source>
        <dbReference type="Google" id="ProtNLM"/>
    </source>
</evidence>
<name>V5U048_9ENTR</name>
<sequence length="52" mass="6170">MPGQGHGNQYYPGVQWDVRDRPWRFILMLDLPFSLIFDTLLLPVDMHHGPYE</sequence>
<proteinExistence type="predicted"/>
<organism evidence="1 2">
    <name type="scientific">Cronobacter malonaticus</name>
    <dbReference type="NCBI Taxonomy" id="413503"/>
    <lineage>
        <taxon>Bacteria</taxon>
        <taxon>Pseudomonadati</taxon>
        <taxon>Pseudomonadota</taxon>
        <taxon>Gammaproteobacteria</taxon>
        <taxon>Enterobacterales</taxon>
        <taxon>Enterobacteriaceae</taxon>
        <taxon>Cronobacter</taxon>
    </lineage>
</organism>
<dbReference type="AlphaFoldDB" id="V5U048"/>
<dbReference type="HOGENOM" id="CLU_164795_1_0_6"/>
<dbReference type="Pfam" id="PF07119">
    <property type="entry name" value="DUF1375"/>
    <property type="match status" value="1"/>
</dbReference>
<dbReference type="KEGG" id="csi:P262_03545"/>
<evidence type="ECO:0000313" key="1">
    <source>
        <dbReference type="EMBL" id="AHB70896.1"/>
    </source>
</evidence>
<evidence type="ECO:0000313" key="2">
    <source>
        <dbReference type="Proteomes" id="UP000018545"/>
    </source>
</evidence>
<accession>V5U048</accession>
<dbReference type="InterPro" id="IPR010780">
    <property type="entry name" value="DUF1375"/>
</dbReference>
<protein>
    <recommendedName>
        <fullName evidence="3">YceK/YidQ family lipoprotein</fullName>
    </recommendedName>
</protein>
<dbReference type="EMBL" id="CP006731">
    <property type="protein sequence ID" value="AHB70896.1"/>
    <property type="molecule type" value="Genomic_DNA"/>
</dbReference>
<gene>
    <name evidence="1" type="ORF">P262_03545</name>
</gene>
<dbReference type="Proteomes" id="UP000018545">
    <property type="component" value="Chromosome"/>
</dbReference>
<dbReference type="PATRIC" id="fig|1401659.3.peg.2502"/>
<reference evidence="1 2" key="1">
    <citation type="journal article" date="2014" name="Genome Announc.">
        <title>Complete Genome Sequence of Cronobacter sakazakii Strain CMCC 45402.</title>
        <authorList>
            <person name="Zhao Z."/>
            <person name="Wang L."/>
            <person name="Wang B."/>
            <person name="Liang H."/>
            <person name="Ye Q."/>
            <person name="Zeng M."/>
        </authorList>
    </citation>
    <scope>NUCLEOTIDE SEQUENCE [LARGE SCALE GENOMIC DNA]</scope>
    <source>
        <strain evidence="2">45402</strain>
    </source>
</reference>